<dbReference type="InterPro" id="IPR050275">
    <property type="entry name" value="PGM_Phosphatase"/>
</dbReference>
<dbReference type="SMART" id="SM00855">
    <property type="entry name" value="PGAM"/>
    <property type="match status" value="1"/>
</dbReference>
<evidence type="ECO:0000313" key="4">
    <source>
        <dbReference type="Proteomes" id="UP000051131"/>
    </source>
</evidence>
<evidence type="ECO:0000256" key="1">
    <source>
        <dbReference type="PIRSR" id="PIRSR613078-1"/>
    </source>
</evidence>
<dbReference type="InterPro" id="IPR013078">
    <property type="entry name" value="His_Pase_superF_clade-1"/>
</dbReference>
<dbReference type="Pfam" id="PF00300">
    <property type="entry name" value="His_Phos_1"/>
    <property type="match status" value="1"/>
</dbReference>
<dbReference type="CDD" id="cd07067">
    <property type="entry name" value="HP_PGM_like"/>
    <property type="match status" value="1"/>
</dbReference>
<keyword evidence="4" id="KW-1185">Reference proteome</keyword>
<dbReference type="EMBL" id="AYZE01000008">
    <property type="protein sequence ID" value="KRM92063.1"/>
    <property type="molecule type" value="Genomic_DNA"/>
</dbReference>
<organism evidence="3 4">
    <name type="scientific">Liquorilactobacillus cacaonum DSM 21116</name>
    <dbReference type="NCBI Taxonomy" id="1423729"/>
    <lineage>
        <taxon>Bacteria</taxon>
        <taxon>Bacillati</taxon>
        <taxon>Bacillota</taxon>
        <taxon>Bacilli</taxon>
        <taxon>Lactobacillales</taxon>
        <taxon>Lactobacillaceae</taxon>
        <taxon>Liquorilactobacillus</taxon>
    </lineage>
</organism>
<reference evidence="3 4" key="1">
    <citation type="journal article" date="2015" name="Genome Announc.">
        <title>Expanding the biotechnology potential of lactobacilli through comparative genomics of 213 strains and associated genera.</title>
        <authorList>
            <person name="Sun Z."/>
            <person name="Harris H.M."/>
            <person name="McCann A."/>
            <person name="Guo C."/>
            <person name="Argimon S."/>
            <person name="Zhang W."/>
            <person name="Yang X."/>
            <person name="Jeffery I.B."/>
            <person name="Cooney J.C."/>
            <person name="Kagawa T.F."/>
            <person name="Liu W."/>
            <person name="Song Y."/>
            <person name="Salvetti E."/>
            <person name="Wrobel A."/>
            <person name="Rasinkangas P."/>
            <person name="Parkhill J."/>
            <person name="Rea M.C."/>
            <person name="O'Sullivan O."/>
            <person name="Ritari J."/>
            <person name="Douillard F.P."/>
            <person name="Paul Ross R."/>
            <person name="Yang R."/>
            <person name="Briner A.E."/>
            <person name="Felis G.E."/>
            <person name="de Vos W.M."/>
            <person name="Barrangou R."/>
            <person name="Klaenhammer T.R."/>
            <person name="Caufield P.W."/>
            <person name="Cui Y."/>
            <person name="Zhang H."/>
            <person name="O'Toole P.W."/>
        </authorList>
    </citation>
    <scope>NUCLEOTIDE SEQUENCE [LARGE SCALE GENOMIC DNA]</scope>
    <source>
        <strain evidence="3 4">DSM 21116</strain>
    </source>
</reference>
<comment type="caution">
    <text evidence="3">The sequence shown here is derived from an EMBL/GenBank/DDBJ whole genome shotgun (WGS) entry which is preliminary data.</text>
</comment>
<dbReference type="AlphaFoldDB" id="A0A0R2CKA7"/>
<protein>
    <submittedName>
        <fullName evidence="3">Phosphoglycerate mutase</fullName>
    </submittedName>
</protein>
<feature type="binding site" evidence="2">
    <location>
        <position position="55"/>
    </location>
    <ligand>
        <name>substrate</name>
    </ligand>
</feature>
<dbReference type="InterPro" id="IPR029033">
    <property type="entry name" value="His_PPase_superfam"/>
</dbReference>
<dbReference type="Gene3D" id="3.40.50.1240">
    <property type="entry name" value="Phosphoglycerate mutase-like"/>
    <property type="match status" value="1"/>
</dbReference>
<gene>
    <name evidence="3" type="ORF">FC80_GL000244</name>
</gene>
<dbReference type="PANTHER" id="PTHR48100">
    <property type="entry name" value="BROAD-SPECIFICITY PHOSPHATASE YOR283W-RELATED"/>
    <property type="match status" value="1"/>
</dbReference>
<evidence type="ECO:0000256" key="2">
    <source>
        <dbReference type="PIRSR" id="PIRSR613078-2"/>
    </source>
</evidence>
<feature type="binding site" evidence="2">
    <location>
        <begin position="77"/>
        <end position="80"/>
    </location>
    <ligand>
        <name>substrate</name>
    </ligand>
</feature>
<dbReference type="SUPFAM" id="SSF53254">
    <property type="entry name" value="Phosphoglycerate mutase-like"/>
    <property type="match status" value="1"/>
</dbReference>
<evidence type="ECO:0000313" key="3">
    <source>
        <dbReference type="EMBL" id="KRM92063.1"/>
    </source>
</evidence>
<proteinExistence type="predicted"/>
<dbReference type="Proteomes" id="UP000051131">
    <property type="component" value="Unassembled WGS sequence"/>
</dbReference>
<dbReference type="GO" id="GO:0016791">
    <property type="term" value="F:phosphatase activity"/>
    <property type="evidence" value="ECO:0007669"/>
    <property type="project" value="TreeGrafter"/>
</dbReference>
<sequence length="195" mass="21650">MRHGQSEANAAGILQGSLIDTPLSEKGQLQALNVHNHLEKLDLHFDIVIASPLLRAAQTAQIIAPTKPTIYDSRLKEFDYGDWDGQLSADIHQKYSIFFDEKKNLLPGSEKISHGETFEAVTTRLNSFLSEVALKYPHQNILIASHGFTIKLLLNAVLGITQLSALNEPDNAGITKIELTSNTRTVVYFNRDLTQ</sequence>
<feature type="active site" description="Proton donor/acceptor" evidence="1">
    <location>
        <position position="77"/>
    </location>
</feature>
<dbReference type="GO" id="GO:0005737">
    <property type="term" value="C:cytoplasm"/>
    <property type="evidence" value="ECO:0007669"/>
    <property type="project" value="TreeGrafter"/>
</dbReference>
<dbReference type="PANTHER" id="PTHR48100:SF1">
    <property type="entry name" value="HISTIDINE PHOSPHATASE FAMILY PROTEIN-RELATED"/>
    <property type="match status" value="1"/>
</dbReference>
<dbReference type="STRING" id="1423729.FC80_GL000244"/>
<dbReference type="PATRIC" id="fig|1423729.3.peg.245"/>
<accession>A0A0R2CKA7</accession>
<feature type="active site" description="Tele-phosphohistidine intermediate" evidence="1">
    <location>
        <position position="3"/>
    </location>
</feature>
<feature type="binding site" evidence="2">
    <location>
        <begin position="2"/>
        <end position="9"/>
    </location>
    <ligand>
        <name>substrate</name>
    </ligand>
</feature>
<name>A0A0R2CKA7_9LACO</name>